<dbReference type="NCBIfam" id="TIGR01524">
    <property type="entry name" value="ATPase-IIIB_Mg"/>
    <property type="match status" value="1"/>
</dbReference>
<sequence>MLLARTIAERARKAEVMTLNSNLRERTAHTHRNGAGIEPSAHSLSMTAVREARNDLKTTLSVLKADANGLTEIEVRFRLEENGPNETAHERAPHWSRQLLGAFRNPFIIVLAVLAAISLTLDPSDLMAPIIIGTMITLSVILRFWQEYRSSRAAEALQAMVTTTATVLRRAPSDGEPTPREVPVRDLVVGDIVQLGAGDMIPADVRLLESKDLFVSQAVLTGESLPVEKYDTLGAVAEKSASAATGPDTGPLDVANICFMGTNVVSGQGRAVVVATGRHTYFGSLSKAIVGQRAETSFDKGVKSVSFLLIRFMLVMVPIVLVINGVVKGDWLEALLFSLSVAVGLTPEMLPLVVTANLAKGAVAMSKRKVIVKRLNAIQNFGAMDVLCTDKTGTLTQDKVILENHLDIEGQRDDRVLQLAWLNSAHQTGVRNLLDVAVMDYAETHEKSARIERPTHYRKIDEMPFDFVRRRLSVVVGDGDGGHLLFCKGAVEEMLAISTHVMTANGVVPLDKGHRDDVIVRANGLNQDGFRVVLVATRTFDAADTKAAYSVADEAGLTLHGYLAFLDPPKESAAVAIAALRQHGVAVKVLTGDNAVVTAKICREVGLEIGEPLLGRDIAKLDDEALKAIVSETVVFAKMSPLDKARVIRALKALGHTVGFLGDGINDAPALRDADVGVSVDSAADIAKESADIILLEKSLMVLEDGVLRGRETFGNIIKYIKMTASSNFGNVFSVLVASAFLPFLPMLPIHLLIQNLCYDISQLSLPWDRMDEEYLEKPRKWYAGDIARFMVTIGPISSIFDITTFALMWFVFSANTVGAQSLFQSGWFIEGLLSQTLVVHMIRTRKIPFIQSTAALPVMLLTGAVMAFGIYVPFSPLGAAVGLQPLPWAYFPWLVGTLLGYCVLTQLLKMLYIRRFKAWL</sequence>
<evidence type="ECO:0000256" key="14">
    <source>
        <dbReference type="ARBA" id="ARBA00022989"/>
    </source>
</evidence>
<dbReference type="GO" id="GO:0015444">
    <property type="term" value="F:P-type magnesium transporter activity"/>
    <property type="evidence" value="ECO:0007669"/>
    <property type="project" value="UniProtKB-EC"/>
</dbReference>
<evidence type="ECO:0000256" key="13">
    <source>
        <dbReference type="ARBA" id="ARBA00022967"/>
    </source>
</evidence>
<dbReference type="SUPFAM" id="SSF81665">
    <property type="entry name" value="Calcium ATPase, transmembrane domain M"/>
    <property type="match status" value="1"/>
</dbReference>
<evidence type="ECO:0000313" key="20">
    <source>
        <dbReference type="EMBL" id="BAV65318.1"/>
    </source>
</evidence>
<dbReference type="SFLD" id="SFLDG00002">
    <property type="entry name" value="C1.7:_P-type_atpase_like"/>
    <property type="match status" value="1"/>
</dbReference>
<dbReference type="Pfam" id="PF13246">
    <property type="entry name" value="Cation_ATPase"/>
    <property type="match status" value="1"/>
</dbReference>
<dbReference type="Gene3D" id="3.40.1110.10">
    <property type="entry name" value="Calcium-transporting ATPase, cytoplasmic domain N"/>
    <property type="match status" value="1"/>
</dbReference>
<evidence type="ECO:0000256" key="8">
    <source>
        <dbReference type="ARBA" id="ARBA00022553"/>
    </source>
</evidence>
<evidence type="ECO:0000256" key="17">
    <source>
        <dbReference type="ARBA" id="ARBA00047295"/>
    </source>
</evidence>
<keyword evidence="11" id="KW-0067">ATP-binding</keyword>
<feature type="transmembrane region" description="Helical" evidence="18">
    <location>
        <begin position="126"/>
        <end position="145"/>
    </location>
</feature>
<keyword evidence="7" id="KW-0997">Cell inner membrane</keyword>
<dbReference type="InterPro" id="IPR044492">
    <property type="entry name" value="P_typ_ATPase_HD_dom"/>
</dbReference>
<keyword evidence="14 18" id="KW-1133">Transmembrane helix</keyword>
<evidence type="ECO:0000256" key="11">
    <source>
        <dbReference type="ARBA" id="ARBA00022840"/>
    </source>
</evidence>
<dbReference type="InterPro" id="IPR006415">
    <property type="entry name" value="P-type_ATPase_IIIB"/>
</dbReference>
<keyword evidence="21" id="KW-1185">Reference proteome</keyword>
<dbReference type="SUPFAM" id="SSF56784">
    <property type="entry name" value="HAD-like"/>
    <property type="match status" value="1"/>
</dbReference>
<evidence type="ECO:0000259" key="19">
    <source>
        <dbReference type="SMART" id="SM00831"/>
    </source>
</evidence>
<dbReference type="InterPro" id="IPR023298">
    <property type="entry name" value="ATPase_P-typ_TM_dom_sf"/>
</dbReference>
<evidence type="ECO:0000256" key="15">
    <source>
        <dbReference type="ARBA" id="ARBA00023136"/>
    </source>
</evidence>
<keyword evidence="10" id="KW-0547">Nucleotide-binding</keyword>
<evidence type="ECO:0000256" key="1">
    <source>
        <dbReference type="ARBA" id="ARBA00003954"/>
    </source>
</evidence>
<feature type="transmembrane region" description="Helical" evidence="18">
    <location>
        <begin position="305"/>
        <end position="323"/>
    </location>
</feature>
<dbReference type="EC" id="7.2.2.14" evidence="4"/>
<dbReference type="InterPro" id="IPR023214">
    <property type="entry name" value="HAD_sf"/>
</dbReference>
<feature type="transmembrane region" description="Helical" evidence="18">
    <location>
        <begin position="887"/>
        <end position="909"/>
    </location>
</feature>
<keyword evidence="13" id="KW-1278">Translocase</keyword>
<dbReference type="InterPro" id="IPR023299">
    <property type="entry name" value="ATPase_P-typ_cyto_dom_N"/>
</dbReference>
<evidence type="ECO:0000256" key="16">
    <source>
        <dbReference type="ARBA" id="ARBA00029806"/>
    </source>
</evidence>
<feature type="transmembrane region" description="Helical" evidence="18">
    <location>
        <begin position="790"/>
        <end position="813"/>
    </location>
</feature>
<dbReference type="KEGG" id="sclo:SCLO_1022780"/>
<accession>A0A1E1F467</accession>
<reference evidence="20 21" key="1">
    <citation type="submission" date="2016-10" db="EMBL/GenBank/DDBJ databases">
        <title>Complete Genome Sequence of the Nonylphenol-Degrading Bacterium Sphingobium cloacae JCM 10874T.</title>
        <authorList>
            <person name="Ootsuka M."/>
            <person name="Nishizawa T."/>
            <person name="Ohta H."/>
        </authorList>
    </citation>
    <scope>NUCLEOTIDE SEQUENCE [LARGE SCALE GENOMIC DNA]</scope>
    <source>
        <strain evidence="20 21">JCM 10874</strain>
    </source>
</reference>
<evidence type="ECO:0000256" key="7">
    <source>
        <dbReference type="ARBA" id="ARBA00022519"/>
    </source>
</evidence>
<dbReference type="GO" id="GO:0005524">
    <property type="term" value="F:ATP binding"/>
    <property type="evidence" value="ECO:0007669"/>
    <property type="project" value="UniProtKB-KW"/>
</dbReference>
<evidence type="ECO:0000256" key="6">
    <source>
        <dbReference type="ARBA" id="ARBA00022475"/>
    </source>
</evidence>
<dbReference type="GO" id="GO:0005886">
    <property type="term" value="C:plasma membrane"/>
    <property type="evidence" value="ECO:0007669"/>
    <property type="project" value="UniProtKB-SubCell"/>
</dbReference>
<dbReference type="SFLD" id="SFLDF00027">
    <property type="entry name" value="p-type_atpase"/>
    <property type="match status" value="1"/>
</dbReference>
<dbReference type="InterPro" id="IPR008250">
    <property type="entry name" value="ATPase_P-typ_transduc_dom_A_sf"/>
</dbReference>
<dbReference type="Gene3D" id="3.40.50.1000">
    <property type="entry name" value="HAD superfamily/HAD-like"/>
    <property type="match status" value="1"/>
</dbReference>
<dbReference type="Pfam" id="PF00689">
    <property type="entry name" value="Cation_ATPase_C"/>
    <property type="match status" value="1"/>
</dbReference>
<evidence type="ECO:0000256" key="12">
    <source>
        <dbReference type="ARBA" id="ARBA00022842"/>
    </source>
</evidence>
<feature type="domain" description="Cation-transporting P-type ATPase N-terminal" evidence="19">
    <location>
        <begin position="50"/>
        <end position="123"/>
    </location>
</feature>
<dbReference type="CDD" id="cd02077">
    <property type="entry name" value="P-type_ATPase_Mg"/>
    <property type="match status" value="1"/>
</dbReference>
<dbReference type="InterPro" id="IPR018303">
    <property type="entry name" value="ATPase_P-typ_P_site"/>
</dbReference>
<comment type="catalytic activity">
    <reaction evidence="17">
        <text>Mg(2+)(out) + ATP + H2O = Mg(2+)(in) + ADP + phosphate + H(+)</text>
        <dbReference type="Rhea" id="RHEA:10260"/>
        <dbReference type="ChEBI" id="CHEBI:15377"/>
        <dbReference type="ChEBI" id="CHEBI:15378"/>
        <dbReference type="ChEBI" id="CHEBI:18420"/>
        <dbReference type="ChEBI" id="CHEBI:30616"/>
        <dbReference type="ChEBI" id="CHEBI:43474"/>
        <dbReference type="ChEBI" id="CHEBI:456216"/>
        <dbReference type="EC" id="7.2.2.14"/>
    </reaction>
</comment>
<dbReference type="Pfam" id="PF00690">
    <property type="entry name" value="Cation_ATPase_N"/>
    <property type="match status" value="1"/>
</dbReference>
<feature type="transmembrane region" description="Helical" evidence="18">
    <location>
        <begin position="335"/>
        <end position="359"/>
    </location>
</feature>
<dbReference type="InterPro" id="IPR004014">
    <property type="entry name" value="ATPase_P-typ_cation-transptr_N"/>
</dbReference>
<evidence type="ECO:0000256" key="10">
    <source>
        <dbReference type="ARBA" id="ARBA00022741"/>
    </source>
</evidence>
<dbReference type="InterPro" id="IPR059000">
    <property type="entry name" value="ATPase_P-type_domA"/>
</dbReference>
<evidence type="ECO:0000256" key="18">
    <source>
        <dbReference type="SAM" id="Phobius"/>
    </source>
</evidence>
<dbReference type="EMBL" id="AP017655">
    <property type="protein sequence ID" value="BAV65318.1"/>
    <property type="molecule type" value="Genomic_DNA"/>
</dbReference>
<dbReference type="SMART" id="SM00831">
    <property type="entry name" value="Cation_ATPase_N"/>
    <property type="match status" value="1"/>
</dbReference>
<protein>
    <recommendedName>
        <fullName evidence="5">Magnesium-transporting ATPase, P-type 1</fullName>
        <ecNumber evidence="4">7.2.2.14</ecNumber>
    </recommendedName>
    <alternativeName>
        <fullName evidence="16">Mg(2+) transport ATPase, P-type 1</fullName>
    </alternativeName>
</protein>
<dbReference type="Gene3D" id="1.20.1110.10">
    <property type="entry name" value="Calcium-transporting ATPase, transmembrane domain"/>
    <property type="match status" value="1"/>
</dbReference>
<dbReference type="PROSITE" id="PS00154">
    <property type="entry name" value="ATPASE_E1_E2"/>
    <property type="match status" value="1"/>
</dbReference>
<dbReference type="Proteomes" id="UP000218272">
    <property type="component" value="Chromosome SCLO_1"/>
</dbReference>
<comment type="subcellular location">
    <subcellularLocation>
        <location evidence="2">Cell inner membrane</location>
        <topology evidence="2">Multi-pass membrane protein</topology>
    </subcellularLocation>
</comment>
<dbReference type="InterPro" id="IPR006068">
    <property type="entry name" value="ATPase_P-typ_cation-transptr_C"/>
</dbReference>
<evidence type="ECO:0000256" key="9">
    <source>
        <dbReference type="ARBA" id="ARBA00022692"/>
    </source>
</evidence>
<evidence type="ECO:0000313" key="21">
    <source>
        <dbReference type="Proteomes" id="UP000218272"/>
    </source>
</evidence>
<dbReference type="Pfam" id="PF00122">
    <property type="entry name" value="E1-E2_ATPase"/>
    <property type="match status" value="1"/>
</dbReference>
<dbReference type="AlphaFoldDB" id="A0A1E1F467"/>
<evidence type="ECO:0000256" key="2">
    <source>
        <dbReference type="ARBA" id="ARBA00004429"/>
    </source>
</evidence>
<dbReference type="Gene3D" id="2.70.150.10">
    <property type="entry name" value="Calcium-transporting ATPase, cytoplasmic transduction domain A"/>
    <property type="match status" value="1"/>
</dbReference>
<feature type="transmembrane region" description="Helical" evidence="18">
    <location>
        <begin position="99"/>
        <end position="120"/>
    </location>
</feature>
<keyword evidence="12" id="KW-0460">Magnesium</keyword>
<evidence type="ECO:0000256" key="5">
    <source>
        <dbReference type="ARBA" id="ARBA00013555"/>
    </source>
</evidence>
<dbReference type="NCBIfam" id="NF011702">
    <property type="entry name" value="PRK15122.1"/>
    <property type="match status" value="1"/>
</dbReference>
<dbReference type="SFLD" id="SFLDS00003">
    <property type="entry name" value="Haloacid_Dehalogenase"/>
    <property type="match status" value="1"/>
</dbReference>
<evidence type="ECO:0000256" key="4">
    <source>
        <dbReference type="ARBA" id="ARBA00012786"/>
    </source>
</evidence>
<keyword evidence="8" id="KW-0597">Phosphoprotein</keyword>
<dbReference type="PRINTS" id="PR01836">
    <property type="entry name" value="MGATPASE"/>
</dbReference>
<gene>
    <name evidence="20" type="ORF">SCLO_1022780</name>
</gene>
<organism evidence="20 21">
    <name type="scientific">Sphingobium cloacae</name>
    <dbReference type="NCBI Taxonomy" id="120107"/>
    <lineage>
        <taxon>Bacteria</taxon>
        <taxon>Pseudomonadati</taxon>
        <taxon>Pseudomonadota</taxon>
        <taxon>Alphaproteobacteria</taxon>
        <taxon>Sphingomonadales</taxon>
        <taxon>Sphingomonadaceae</taxon>
        <taxon>Sphingobium</taxon>
    </lineage>
</organism>
<dbReference type="InterPro" id="IPR001757">
    <property type="entry name" value="P_typ_ATPase"/>
</dbReference>
<dbReference type="PANTHER" id="PTHR42861">
    <property type="entry name" value="CALCIUM-TRANSPORTING ATPASE"/>
    <property type="match status" value="1"/>
</dbReference>
<dbReference type="InterPro" id="IPR036412">
    <property type="entry name" value="HAD-like_sf"/>
</dbReference>
<proteinExistence type="inferred from homology"/>
<dbReference type="NCBIfam" id="TIGR01494">
    <property type="entry name" value="ATPase_P-type"/>
    <property type="match status" value="2"/>
</dbReference>
<feature type="transmembrane region" description="Helical" evidence="18">
    <location>
        <begin position="855"/>
        <end position="875"/>
    </location>
</feature>
<keyword evidence="9 18" id="KW-0812">Transmembrane</keyword>
<keyword evidence="15 18" id="KW-0472">Membrane</keyword>
<comment type="function">
    <text evidence="1">Mediates magnesium influx to the cytosol.</text>
</comment>
<keyword evidence="6" id="KW-1003">Cell membrane</keyword>
<dbReference type="GO" id="GO:0016887">
    <property type="term" value="F:ATP hydrolysis activity"/>
    <property type="evidence" value="ECO:0007669"/>
    <property type="project" value="InterPro"/>
</dbReference>
<comment type="similarity">
    <text evidence="3">Belongs to the cation transport ATPase (P-type) (TC 3.A.3) family. Type IIIB subfamily.</text>
</comment>
<dbReference type="SUPFAM" id="SSF81653">
    <property type="entry name" value="Calcium ATPase, transduction domain A"/>
    <property type="match status" value="1"/>
</dbReference>
<name>A0A1E1F467_9SPHN</name>
<evidence type="ECO:0000256" key="3">
    <source>
        <dbReference type="ARBA" id="ARBA00008746"/>
    </source>
</evidence>